<dbReference type="EMBL" id="FZNW01000001">
    <property type="protein sequence ID" value="SNR27094.1"/>
    <property type="molecule type" value="Genomic_DNA"/>
</dbReference>
<dbReference type="Gene3D" id="3.20.20.120">
    <property type="entry name" value="Enolase-like C-terminal domain"/>
    <property type="match status" value="1"/>
</dbReference>
<dbReference type="GO" id="GO:0046872">
    <property type="term" value="F:metal ion binding"/>
    <property type="evidence" value="ECO:0007669"/>
    <property type="project" value="UniProtKB-KW"/>
</dbReference>
<dbReference type="Gene3D" id="3.30.390.10">
    <property type="entry name" value="Enolase-like, N-terminal domain"/>
    <property type="match status" value="1"/>
</dbReference>
<keyword evidence="1" id="KW-0479">Metal-binding</keyword>
<evidence type="ECO:0000313" key="4">
    <source>
        <dbReference type="EMBL" id="SNR27094.1"/>
    </source>
</evidence>
<evidence type="ECO:0000259" key="3">
    <source>
        <dbReference type="PROSITE" id="PS50975"/>
    </source>
</evidence>
<dbReference type="InterPro" id="IPR036849">
    <property type="entry name" value="Enolase-like_C_sf"/>
</dbReference>
<sequence>MISPPSTIISEMGLLRLLQSRRNRAAVGGEPHEFRLVRVEAQHYRMPFQRPSSTGGRSTSSGNNFLVTVTLSQGGREFVGLGECQPRHALTGDGDRQGNAAWSFLRSAGARVSPRALSFHDRESAVAAVREVMAELAALAGEHGTVDNGELPFRGTLLGIEVALLDAVSRALGLQIAELLGKQRDELGVSASAISSNVTLDEIAERVAKQDKYPTTRLNGAGSAGTDWDRLETAAKANRSVGDDKPVWMDFTTPFGLDEAASFVDGVVTRMREGTVPASVVLEGVLPPDRVTELPRLQRQADEACRGSGLDLRIMPDEGIRGPADLRRLNELGGCRALNIMPAKVGGLLAGLELARMAVEADRDVRLALGGLLGASDVTVWALHNLARALPRLDYLTASPPVRAEARITDPVVTYRERGSNLIAGQSSPGLGARLLPESVRPYRVRGFDSATDRAADGWSAVWDEIALESLRSEKESVDASIHAALKRTLHRNAMREADAAYRKKMQELLDIAEPRHMTHLMARELENNDLSLRSGLSFTALMFEQSEARRLGAFRPAWLLDNKTNAYAFVDELGIRRPASDRKTYRFAEIEEAHPVVIKPVRGTGSRGAYAVFAPDRIRHLFDGDEMSSWAGMAAHADTLMAPDSRRRLPDRWMVEELVLEDSASHRLATDVKFYACYGEVLLVRESRRLPGGKQAVQFWTGAGERTDVGIPDEPLPEASGATPEQCELVREISRHIPVPFMRIDMLRGEDELVFGEFTPRPGGFEQLNAEWDRAFAEGWVRAEGRIIEDVLAGTDFSAFAKATGTAR</sequence>
<reference evidence="4 5" key="1">
    <citation type="submission" date="2017-06" db="EMBL/GenBank/DDBJ databases">
        <authorList>
            <person name="Kim H.J."/>
            <person name="Triplett B.A."/>
        </authorList>
    </citation>
    <scope>NUCLEOTIDE SEQUENCE [LARGE SCALE GENOMIC DNA]</scope>
    <source>
        <strain evidence="4 5">DSM 45207</strain>
    </source>
</reference>
<dbReference type="InterPro" id="IPR029017">
    <property type="entry name" value="Enolase-like_N"/>
</dbReference>
<evidence type="ECO:0000313" key="5">
    <source>
        <dbReference type="Proteomes" id="UP000198348"/>
    </source>
</evidence>
<evidence type="ECO:0000256" key="2">
    <source>
        <dbReference type="PROSITE-ProRule" id="PRU00409"/>
    </source>
</evidence>
<dbReference type="PANTHER" id="PTHR48073">
    <property type="entry name" value="O-SUCCINYLBENZOATE SYNTHASE-RELATED"/>
    <property type="match status" value="1"/>
</dbReference>
<name>A0A238UZ89_9PSEU</name>
<dbReference type="Proteomes" id="UP000198348">
    <property type="component" value="Unassembled WGS sequence"/>
</dbReference>
<organism evidence="4 5">
    <name type="scientific">Haloechinothrix alba</name>
    <dbReference type="NCBI Taxonomy" id="664784"/>
    <lineage>
        <taxon>Bacteria</taxon>
        <taxon>Bacillati</taxon>
        <taxon>Actinomycetota</taxon>
        <taxon>Actinomycetes</taxon>
        <taxon>Pseudonocardiales</taxon>
        <taxon>Pseudonocardiaceae</taxon>
        <taxon>Haloechinothrix</taxon>
    </lineage>
</organism>
<dbReference type="AlphaFoldDB" id="A0A238UZ89"/>
<dbReference type="PROSITE" id="PS50975">
    <property type="entry name" value="ATP_GRASP"/>
    <property type="match status" value="1"/>
</dbReference>
<gene>
    <name evidence="4" type="ORF">SAMN06265360_10119</name>
</gene>
<dbReference type="InterPro" id="IPR029065">
    <property type="entry name" value="Enolase_C-like"/>
</dbReference>
<accession>A0A238UZ89</accession>
<evidence type="ECO:0000256" key="1">
    <source>
        <dbReference type="ARBA" id="ARBA00022723"/>
    </source>
</evidence>
<dbReference type="InterPro" id="IPR011761">
    <property type="entry name" value="ATP-grasp"/>
</dbReference>
<feature type="domain" description="ATP-grasp" evidence="3">
    <location>
        <begin position="568"/>
        <end position="790"/>
    </location>
</feature>
<dbReference type="SUPFAM" id="SSF54826">
    <property type="entry name" value="Enolase N-terminal domain-like"/>
    <property type="match status" value="1"/>
</dbReference>
<keyword evidence="2" id="KW-0067">ATP-binding</keyword>
<proteinExistence type="predicted"/>
<keyword evidence="2" id="KW-0547">Nucleotide-binding</keyword>
<dbReference type="PANTHER" id="PTHR48073:SF2">
    <property type="entry name" value="O-SUCCINYLBENZOATE SYNTHASE"/>
    <property type="match status" value="1"/>
</dbReference>
<dbReference type="InterPro" id="IPR029465">
    <property type="entry name" value="ATPgrasp_TupA"/>
</dbReference>
<dbReference type="GO" id="GO:0003824">
    <property type="term" value="F:catalytic activity"/>
    <property type="evidence" value="ECO:0007669"/>
    <property type="project" value="UniProtKB-ARBA"/>
</dbReference>
<protein>
    <submittedName>
        <fullName evidence="4">L-alanine-DL-glutamate epimerase</fullName>
    </submittedName>
</protein>
<dbReference type="Pfam" id="PF13378">
    <property type="entry name" value="MR_MLE_C"/>
    <property type="match status" value="1"/>
</dbReference>
<dbReference type="SUPFAM" id="SSF51604">
    <property type="entry name" value="Enolase C-terminal domain-like"/>
    <property type="match status" value="1"/>
</dbReference>
<dbReference type="SUPFAM" id="SSF56059">
    <property type="entry name" value="Glutathione synthetase ATP-binding domain-like"/>
    <property type="match status" value="1"/>
</dbReference>
<dbReference type="GO" id="GO:0005524">
    <property type="term" value="F:ATP binding"/>
    <property type="evidence" value="ECO:0007669"/>
    <property type="project" value="UniProtKB-UniRule"/>
</dbReference>
<keyword evidence="5" id="KW-1185">Reference proteome</keyword>
<dbReference type="Pfam" id="PF14305">
    <property type="entry name" value="ATPgrasp_TupA"/>
    <property type="match status" value="1"/>
</dbReference>